<name>A0ABR3WV06_9PEZI</name>
<organism evidence="5 6">
    <name type="scientific">Diaporthe australafricana</name>
    <dbReference type="NCBI Taxonomy" id="127596"/>
    <lineage>
        <taxon>Eukaryota</taxon>
        <taxon>Fungi</taxon>
        <taxon>Dikarya</taxon>
        <taxon>Ascomycota</taxon>
        <taxon>Pezizomycotina</taxon>
        <taxon>Sordariomycetes</taxon>
        <taxon>Sordariomycetidae</taxon>
        <taxon>Diaporthales</taxon>
        <taxon>Diaporthaceae</taxon>
        <taxon>Diaporthe</taxon>
    </lineage>
</organism>
<dbReference type="PROSITE" id="PS00498">
    <property type="entry name" value="TYROSINASE_2"/>
    <property type="match status" value="1"/>
</dbReference>
<keyword evidence="6" id="KW-1185">Reference proteome</keyword>
<dbReference type="InterPro" id="IPR050316">
    <property type="entry name" value="Tyrosinase/Hemocyanin"/>
</dbReference>
<evidence type="ECO:0000313" key="6">
    <source>
        <dbReference type="Proteomes" id="UP001583177"/>
    </source>
</evidence>
<evidence type="ECO:0000259" key="3">
    <source>
        <dbReference type="PROSITE" id="PS00497"/>
    </source>
</evidence>
<proteinExistence type="predicted"/>
<accession>A0ABR3WV06</accession>
<dbReference type="PROSITE" id="PS00497">
    <property type="entry name" value="TYROSINASE_1"/>
    <property type="match status" value="1"/>
</dbReference>
<evidence type="ECO:0000259" key="4">
    <source>
        <dbReference type="PROSITE" id="PS00498"/>
    </source>
</evidence>
<keyword evidence="2" id="KW-0186">Copper</keyword>
<sequence>MLLVKWLSKSILAQAVTSLMETSRAIPFNDLYHQVSHTKPRHPRDLRTWDLHTRDETVPATCTNPDQRREWRSLNTTEQEEYISAVKCLATKPSRLNLTTTLYDDFPYVHNELNSKSQYKHLQNPDIFSNHTPTNIQTTVHFVASFLPWHRWFVHIYEQALQDDCGLTSPMPYWDWSLDAGHLQDSPVLSGSPATGFGGSGPGGFVSPSRPNPLTSCVPDGAFANLTLAYYSGAARPHCLNRGFSDGLQQDGTGANMSAHYYTPAFLANMTASNTNFAPFWRALEDGPHGAIHNALGGDMVPGTSPNDPLFMLHHAQVDRLWWLWQRADWPARAADFGGNRDPVVVEGETVDDAALGDPLVYLGLGADVTVEAVMTTENSLLCYAYE</sequence>
<protein>
    <recommendedName>
        <fullName evidence="3 4">Tyrosinase copper-binding domain-containing protein</fullName>
    </recommendedName>
</protein>
<evidence type="ECO:0000313" key="5">
    <source>
        <dbReference type="EMBL" id="KAL1867504.1"/>
    </source>
</evidence>
<dbReference type="PANTHER" id="PTHR11474:SF126">
    <property type="entry name" value="TYROSINASE-LIKE PROTEIN TYR-1-RELATED"/>
    <property type="match status" value="1"/>
</dbReference>
<gene>
    <name evidence="5" type="ORF">Daus18300_006348</name>
</gene>
<dbReference type="EMBL" id="JAWRVE010000050">
    <property type="protein sequence ID" value="KAL1867504.1"/>
    <property type="molecule type" value="Genomic_DNA"/>
</dbReference>
<dbReference type="InterPro" id="IPR008922">
    <property type="entry name" value="Di-copper_centre_dom_sf"/>
</dbReference>
<dbReference type="PRINTS" id="PR00092">
    <property type="entry name" value="TYROSINASE"/>
</dbReference>
<dbReference type="InterPro" id="IPR002227">
    <property type="entry name" value="Tyrosinase_Cu-bd"/>
</dbReference>
<reference evidence="5 6" key="1">
    <citation type="journal article" date="2024" name="IMA Fungus">
        <title>IMA Genome - F19 : A genome assembly and annotation guide to empower mycologists, including annotated draft genome sequences of Ceratocystis pirilliformis, Diaporthe australafricana, Fusarium ophioides, Paecilomyces lecythidis, and Sporothrix stenoceras.</title>
        <authorList>
            <person name="Aylward J."/>
            <person name="Wilson A.M."/>
            <person name="Visagie C.M."/>
            <person name="Spraker J."/>
            <person name="Barnes I."/>
            <person name="Buitendag C."/>
            <person name="Ceriani C."/>
            <person name="Del Mar Angel L."/>
            <person name="du Plessis D."/>
            <person name="Fuchs T."/>
            <person name="Gasser K."/>
            <person name="Kramer D."/>
            <person name="Li W."/>
            <person name="Munsamy K."/>
            <person name="Piso A."/>
            <person name="Price J.L."/>
            <person name="Sonnekus B."/>
            <person name="Thomas C."/>
            <person name="van der Nest A."/>
            <person name="van Dijk A."/>
            <person name="van Heerden A."/>
            <person name="van Vuuren N."/>
            <person name="Yilmaz N."/>
            <person name="Duong T.A."/>
            <person name="van der Merwe N.A."/>
            <person name="Wingfield M.J."/>
            <person name="Wingfield B.D."/>
        </authorList>
    </citation>
    <scope>NUCLEOTIDE SEQUENCE [LARGE SCALE GENOMIC DNA]</scope>
    <source>
        <strain evidence="5 6">CMW 18300</strain>
    </source>
</reference>
<feature type="domain" description="Tyrosinase copper-binding" evidence="3">
    <location>
        <begin position="141"/>
        <end position="158"/>
    </location>
</feature>
<dbReference type="Pfam" id="PF00264">
    <property type="entry name" value="Tyrosinase"/>
    <property type="match status" value="1"/>
</dbReference>
<evidence type="ECO:0000256" key="1">
    <source>
        <dbReference type="ARBA" id="ARBA00022723"/>
    </source>
</evidence>
<dbReference type="Proteomes" id="UP001583177">
    <property type="component" value="Unassembled WGS sequence"/>
</dbReference>
<keyword evidence="1" id="KW-0479">Metal-binding</keyword>
<feature type="domain" description="Tyrosinase copper-binding" evidence="4">
    <location>
        <begin position="308"/>
        <end position="319"/>
    </location>
</feature>
<dbReference type="Gene3D" id="1.10.1280.10">
    <property type="entry name" value="Di-copper center containing domain from catechol oxidase"/>
    <property type="match status" value="1"/>
</dbReference>
<dbReference type="PANTHER" id="PTHR11474">
    <property type="entry name" value="TYROSINASE FAMILY MEMBER"/>
    <property type="match status" value="1"/>
</dbReference>
<evidence type="ECO:0000256" key="2">
    <source>
        <dbReference type="ARBA" id="ARBA00023008"/>
    </source>
</evidence>
<dbReference type="SUPFAM" id="SSF48056">
    <property type="entry name" value="Di-copper centre-containing domain"/>
    <property type="match status" value="1"/>
</dbReference>
<comment type="caution">
    <text evidence="5">The sequence shown here is derived from an EMBL/GenBank/DDBJ whole genome shotgun (WGS) entry which is preliminary data.</text>
</comment>